<dbReference type="EMBL" id="BARV01008644">
    <property type="protein sequence ID" value="GAI06260.1"/>
    <property type="molecule type" value="Genomic_DNA"/>
</dbReference>
<proteinExistence type="predicted"/>
<accession>X1LV18</accession>
<evidence type="ECO:0000313" key="1">
    <source>
        <dbReference type="EMBL" id="GAI06260.1"/>
    </source>
</evidence>
<dbReference type="AlphaFoldDB" id="X1LV18"/>
<protein>
    <submittedName>
        <fullName evidence="1">Uncharacterized protein</fullName>
    </submittedName>
</protein>
<comment type="caution">
    <text evidence="1">The sequence shown here is derived from an EMBL/GenBank/DDBJ whole genome shotgun (WGS) entry which is preliminary data.</text>
</comment>
<name>X1LV18_9ZZZZ</name>
<reference evidence="1" key="1">
    <citation type="journal article" date="2014" name="Front. Microbiol.">
        <title>High frequency of phylogenetically diverse reductive dehalogenase-homologous genes in deep subseafloor sedimentary metagenomes.</title>
        <authorList>
            <person name="Kawai M."/>
            <person name="Futagami T."/>
            <person name="Toyoda A."/>
            <person name="Takaki Y."/>
            <person name="Nishi S."/>
            <person name="Hori S."/>
            <person name="Arai W."/>
            <person name="Tsubouchi T."/>
            <person name="Morono Y."/>
            <person name="Uchiyama I."/>
            <person name="Ito T."/>
            <person name="Fujiyama A."/>
            <person name="Inagaki F."/>
            <person name="Takami H."/>
        </authorList>
    </citation>
    <scope>NUCLEOTIDE SEQUENCE</scope>
    <source>
        <strain evidence="1">Expedition CK06-06</strain>
    </source>
</reference>
<gene>
    <name evidence="1" type="ORF">S06H3_17309</name>
</gene>
<sequence length="50" mass="6039">MSYAKKALERVREHERITKHRIDEDVARTITQDLTDQHIEQHEPEDVLEK</sequence>
<feature type="non-terminal residue" evidence="1">
    <location>
        <position position="50"/>
    </location>
</feature>
<organism evidence="1">
    <name type="scientific">marine sediment metagenome</name>
    <dbReference type="NCBI Taxonomy" id="412755"/>
    <lineage>
        <taxon>unclassified sequences</taxon>
        <taxon>metagenomes</taxon>
        <taxon>ecological metagenomes</taxon>
    </lineage>
</organism>